<proteinExistence type="predicted"/>
<organism evidence="1 2">
    <name type="scientific">Rhododendron molle</name>
    <name type="common">Chinese azalea</name>
    <name type="synonym">Azalea mollis</name>
    <dbReference type="NCBI Taxonomy" id="49168"/>
    <lineage>
        <taxon>Eukaryota</taxon>
        <taxon>Viridiplantae</taxon>
        <taxon>Streptophyta</taxon>
        <taxon>Embryophyta</taxon>
        <taxon>Tracheophyta</taxon>
        <taxon>Spermatophyta</taxon>
        <taxon>Magnoliopsida</taxon>
        <taxon>eudicotyledons</taxon>
        <taxon>Gunneridae</taxon>
        <taxon>Pentapetalae</taxon>
        <taxon>asterids</taxon>
        <taxon>Ericales</taxon>
        <taxon>Ericaceae</taxon>
        <taxon>Ericoideae</taxon>
        <taxon>Rhodoreae</taxon>
        <taxon>Rhododendron</taxon>
    </lineage>
</organism>
<protein>
    <submittedName>
        <fullName evidence="1">Uncharacterized protein</fullName>
    </submittedName>
</protein>
<evidence type="ECO:0000313" key="1">
    <source>
        <dbReference type="EMBL" id="KAI8528884.1"/>
    </source>
</evidence>
<accession>A0ACC0LJT2</accession>
<comment type="caution">
    <text evidence="1">The sequence shown here is derived from an EMBL/GenBank/DDBJ whole genome shotgun (WGS) entry which is preliminary data.</text>
</comment>
<reference evidence="1" key="1">
    <citation type="submission" date="2022-02" db="EMBL/GenBank/DDBJ databases">
        <title>Plant Genome Project.</title>
        <authorList>
            <person name="Zhang R.-G."/>
        </authorList>
    </citation>
    <scope>NUCLEOTIDE SEQUENCE</scope>
    <source>
        <strain evidence="1">AT1</strain>
    </source>
</reference>
<name>A0ACC0LJT2_RHOML</name>
<dbReference type="Proteomes" id="UP001062846">
    <property type="component" value="Chromosome 12"/>
</dbReference>
<keyword evidence="2" id="KW-1185">Reference proteome</keyword>
<gene>
    <name evidence="1" type="ORF">RHMOL_Rhmol12G0182200</name>
</gene>
<dbReference type="EMBL" id="CM046399">
    <property type="protein sequence ID" value="KAI8528884.1"/>
    <property type="molecule type" value="Genomic_DNA"/>
</dbReference>
<sequence length="175" mass="19776">MGRKTDLFDLEKHFAFYGAYHSNPVNSLVHILFVWPIFFTTLILLYFTPAFFFGFPFDQFPLGLVPNYGFLVSLIYSSLYAFMDKKAGPLAAILCLACWVSASLVAKHLGFPLALKVVVAAQLFCWTGQFIGHGVFEALQLVFGYEPYPGFDATVKAKRDAEIKKLQEEKEKKIL</sequence>
<evidence type="ECO:0000313" key="2">
    <source>
        <dbReference type="Proteomes" id="UP001062846"/>
    </source>
</evidence>